<dbReference type="InterPro" id="IPR007889">
    <property type="entry name" value="HTH_Psq"/>
</dbReference>
<dbReference type="InterPro" id="IPR009057">
    <property type="entry name" value="Homeodomain-like_sf"/>
</dbReference>
<evidence type="ECO:0000313" key="4">
    <source>
        <dbReference type="EMBL" id="KAJ8967954.1"/>
    </source>
</evidence>
<dbReference type="Gene3D" id="1.10.10.60">
    <property type="entry name" value="Homeodomain-like"/>
    <property type="match status" value="1"/>
</dbReference>
<dbReference type="Pfam" id="PF03184">
    <property type="entry name" value="DDE_1"/>
    <property type="match status" value="1"/>
</dbReference>
<proteinExistence type="predicted"/>
<evidence type="ECO:0008006" key="6">
    <source>
        <dbReference type="Google" id="ProtNLM"/>
    </source>
</evidence>
<name>A0ABQ9IWY4_9CUCU</name>
<keyword evidence="5" id="KW-1185">Reference proteome</keyword>
<reference evidence="4" key="1">
    <citation type="journal article" date="2023" name="Insect Mol. Biol.">
        <title>Genome sequencing provides insights into the evolution of gene families encoding plant cell wall-degrading enzymes in longhorned beetles.</title>
        <authorList>
            <person name="Shin N.R."/>
            <person name="Okamura Y."/>
            <person name="Kirsch R."/>
            <person name="Pauchet Y."/>
        </authorList>
    </citation>
    <scope>NUCLEOTIDE SEQUENCE</scope>
    <source>
        <strain evidence="4">MMC_N1</strain>
    </source>
</reference>
<dbReference type="Proteomes" id="UP001162164">
    <property type="component" value="Unassembled WGS sequence"/>
</dbReference>
<evidence type="ECO:0000313" key="5">
    <source>
        <dbReference type="Proteomes" id="UP001162164"/>
    </source>
</evidence>
<dbReference type="InterPro" id="IPR004875">
    <property type="entry name" value="DDE_SF_endonuclease_dom"/>
</dbReference>
<evidence type="ECO:0000259" key="2">
    <source>
        <dbReference type="Pfam" id="PF03184"/>
    </source>
</evidence>
<dbReference type="EMBL" id="JAPWTJ010002099">
    <property type="protein sequence ID" value="KAJ8967954.1"/>
    <property type="molecule type" value="Genomic_DNA"/>
</dbReference>
<dbReference type="SUPFAM" id="SSF46689">
    <property type="entry name" value="Homeodomain-like"/>
    <property type="match status" value="1"/>
</dbReference>
<evidence type="ECO:0000259" key="3">
    <source>
        <dbReference type="Pfam" id="PF05225"/>
    </source>
</evidence>
<comment type="caution">
    <text evidence="4">The sequence shown here is derived from an EMBL/GenBank/DDBJ whole genome shotgun (WGS) entry which is preliminary data.</text>
</comment>
<accession>A0ABQ9IWY4</accession>
<comment type="subcellular location">
    <subcellularLocation>
        <location evidence="1">Nucleus</location>
    </subcellularLocation>
</comment>
<feature type="domain" description="DDE-1" evidence="2">
    <location>
        <begin position="209"/>
        <end position="271"/>
    </location>
</feature>
<sequence>MNNMFNTVVILIYVQITTKMVSLQKKIGALGKCNYDQLYVHRAVAAVRGGRLSMRQASEHYGVPYSTVQRRFHGKHPLKYGRQQVFGGAEEQRIKNTFEICAEWGFPLRSTDIRIIMQNYLNKLGKTETRFKENLPGIDWFKSFMKRHPQLTIKLAENTKRVRAGLKCTPSTVVNYDETNFADDPGSVKVVTKKGAKHTYRTIDTSKSSTTVMFAIAGDGTMLPPYVVYKAKHMYEGWTEGGLDGTRYNRSISGWFDSELFENWFGNMFLASFSEIGWPKSFSR</sequence>
<protein>
    <recommendedName>
        <fullName evidence="6">HTH CENPB-type domain-containing protein</fullName>
    </recommendedName>
</protein>
<gene>
    <name evidence="4" type="ORF">NQ317_003544</name>
</gene>
<feature type="domain" description="HTH psq-type" evidence="3">
    <location>
        <begin position="42"/>
        <end position="78"/>
    </location>
</feature>
<evidence type="ECO:0000256" key="1">
    <source>
        <dbReference type="ARBA" id="ARBA00004123"/>
    </source>
</evidence>
<organism evidence="4 5">
    <name type="scientific">Molorchus minor</name>
    <dbReference type="NCBI Taxonomy" id="1323400"/>
    <lineage>
        <taxon>Eukaryota</taxon>
        <taxon>Metazoa</taxon>
        <taxon>Ecdysozoa</taxon>
        <taxon>Arthropoda</taxon>
        <taxon>Hexapoda</taxon>
        <taxon>Insecta</taxon>
        <taxon>Pterygota</taxon>
        <taxon>Neoptera</taxon>
        <taxon>Endopterygota</taxon>
        <taxon>Coleoptera</taxon>
        <taxon>Polyphaga</taxon>
        <taxon>Cucujiformia</taxon>
        <taxon>Chrysomeloidea</taxon>
        <taxon>Cerambycidae</taxon>
        <taxon>Lamiinae</taxon>
        <taxon>Monochamini</taxon>
        <taxon>Molorchus</taxon>
    </lineage>
</organism>
<dbReference type="Pfam" id="PF05225">
    <property type="entry name" value="HTH_psq"/>
    <property type="match status" value="1"/>
</dbReference>